<dbReference type="AlphaFoldDB" id="A0A9Q0JML4"/>
<reference evidence="3" key="1">
    <citation type="submission" date="2022-02" db="EMBL/GenBank/DDBJ databases">
        <authorList>
            <person name="Henning P.M."/>
            <person name="McCubbin A.G."/>
            <person name="Shore J.S."/>
        </authorList>
    </citation>
    <scope>NUCLEOTIDE SEQUENCE</scope>
    <source>
        <strain evidence="3">F60SS</strain>
        <tissue evidence="3">Leaves</tissue>
    </source>
</reference>
<feature type="region of interest" description="Disordered" evidence="1">
    <location>
        <begin position="222"/>
        <end position="267"/>
    </location>
</feature>
<feature type="domain" description="PB1-like" evidence="2">
    <location>
        <begin position="7"/>
        <end position="104"/>
    </location>
</feature>
<proteinExistence type="predicted"/>
<reference evidence="3" key="2">
    <citation type="journal article" date="2023" name="Plants (Basel)">
        <title>Annotation of the Turnera subulata (Passifloraceae) Draft Genome Reveals the S-Locus Evolved after the Divergence of Turneroideae from Passifloroideae in a Stepwise Manner.</title>
        <authorList>
            <person name="Henning P.M."/>
            <person name="Roalson E.H."/>
            <person name="Mir W."/>
            <person name="McCubbin A.G."/>
            <person name="Shore J.S."/>
        </authorList>
    </citation>
    <scope>NUCLEOTIDE SEQUENCE</scope>
    <source>
        <strain evidence="3">F60SS</strain>
    </source>
</reference>
<organism evidence="3 4">
    <name type="scientific">Turnera subulata</name>
    <dbReference type="NCBI Taxonomy" id="218843"/>
    <lineage>
        <taxon>Eukaryota</taxon>
        <taxon>Viridiplantae</taxon>
        <taxon>Streptophyta</taxon>
        <taxon>Embryophyta</taxon>
        <taxon>Tracheophyta</taxon>
        <taxon>Spermatophyta</taxon>
        <taxon>Magnoliopsida</taxon>
        <taxon>eudicotyledons</taxon>
        <taxon>Gunneridae</taxon>
        <taxon>Pentapetalae</taxon>
        <taxon>rosids</taxon>
        <taxon>fabids</taxon>
        <taxon>Malpighiales</taxon>
        <taxon>Passifloraceae</taxon>
        <taxon>Turnera</taxon>
    </lineage>
</organism>
<gene>
    <name evidence="3" type="ORF">Tsubulata_006854</name>
</gene>
<feature type="region of interest" description="Disordered" evidence="1">
    <location>
        <begin position="130"/>
        <end position="210"/>
    </location>
</feature>
<evidence type="ECO:0000256" key="1">
    <source>
        <dbReference type="SAM" id="MobiDB-lite"/>
    </source>
</evidence>
<dbReference type="EMBL" id="JAKUCV010001420">
    <property type="protein sequence ID" value="KAJ4846452.1"/>
    <property type="molecule type" value="Genomic_DNA"/>
</dbReference>
<dbReference type="InterPro" id="IPR058594">
    <property type="entry name" value="PB1-like_dom_pln"/>
</dbReference>
<dbReference type="Pfam" id="PF26130">
    <property type="entry name" value="PB1-like"/>
    <property type="match status" value="1"/>
</dbReference>
<sequence length="401" mass="44069">VQMGQGEVLLKFHIRGAFYRTHNSTEYVGGHVFEEYTVADELDLMVLLNGCKMNGHVKIENFWYCVPGMCLHTAMKVVKIGDDNIVGLLDAASKYDVIDIYIQHGDTVHPLLRETPVEACQRLRYNEKGQRVGAANKEPIHEAGVDGENEDSDEDGESVSEDSEDAVVVTFASSEGSDGDDEGSDCDEDDEDEVAGNEDGEDEGAEDGDVENEVAGDMLAGKQDARNEVAENEVPGDMLTGNEDARNGNGGNEVAGNGNADNDEYHMPRDEDNMENVGGPSYEEFVEGILGNIPIDGSGVNMVEDVGVNGEVWNEGQGINDRHEMQEGEGINVPQEVHEAKRTKSKTVKYDSKAQKPYFQKGMVFVNKVEIKDAVRKHSVVERKDVKVDKLKQVSFRSHRP</sequence>
<dbReference type="Proteomes" id="UP001141552">
    <property type="component" value="Unassembled WGS sequence"/>
</dbReference>
<feature type="compositionally biased region" description="Acidic residues" evidence="1">
    <location>
        <begin position="145"/>
        <end position="165"/>
    </location>
</feature>
<evidence type="ECO:0000313" key="4">
    <source>
        <dbReference type="Proteomes" id="UP001141552"/>
    </source>
</evidence>
<keyword evidence="4" id="KW-1185">Reference proteome</keyword>
<feature type="non-terminal residue" evidence="3">
    <location>
        <position position="1"/>
    </location>
</feature>
<name>A0A9Q0JML4_9ROSI</name>
<feature type="compositionally biased region" description="Acidic residues" evidence="1">
    <location>
        <begin position="177"/>
        <end position="210"/>
    </location>
</feature>
<feature type="compositionally biased region" description="Low complexity" evidence="1">
    <location>
        <begin position="166"/>
        <end position="176"/>
    </location>
</feature>
<evidence type="ECO:0000313" key="3">
    <source>
        <dbReference type="EMBL" id="KAJ4846452.1"/>
    </source>
</evidence>
<comment type="caution">
    <text evidence="3">The sequence shown here is derived from an EMBL/GenBank/DDBJ whole genome shotgun (WGS) entry which is preliminary data.</text>
</comment>
<accession>A0A9Q0JML4</accession>
<evidence type="ECO:0000259" key="2">
    <source>
        <dbReference type="Pfam" id="PF26130"/>
    </source>
</evidence>
<protein>
    <recommendedName>
        <fullName evidence="2">PB1-like domain-containing protein</fullName>
    </recommendedName>
</protein>